<accession>A0ABR4K8Y7</accession>
<feature type="transmembrane region" description="Helical" evidence="1">
    <location>
        <begin position="52"/>
        <end position="74"/>
    </location>
</feature>
<keyword evidence="1" id="KW-0472">Membrane</keyword>
<evidence type="ECO:0000259" key="2">
    <source>
        <dbReference type="Pfam" id="PF01048"/>
    </source>
</evidence>
<dbReference type="PANTHER" id="PTHR46082">
    <property type="entry name" value="ATP/GTP-BINDING PROTEIN-RELATED"/>
    <property type="match status" value="1"/>
</dbReference>
<dbReference type="SUPFAM" id="SSF53167">
    <property type="entry name" value="Purine and uridine phosphorylases"/>
    <property type="match status" value="1"/>
</dbReference>
<dbReference type="Pfam" id="PF01048">
    <property type="entry name" value="PNP_UDP_1"/>
    <property type="match status" value="1"/>
</dbReference>
<dbReference type="InterPro" id="IPR035994">
    <property type="entry name" value="Nucleoside_phosphorylase_sf"/>
</dbReference>
<evidence type="ECO:0000256" key="1">
    <source>
        <dbReference type="SAM" id="Phobius"/>
    </source>
</evidence>
<dbReference type="GeneID" id="98163218"/>
<dbReference type="InterPro" id="IPR000845">
    <property type="entry name" value="Nucleoside_phosphorylase_d"/>
</dbReference>
<dbReference type="EMBL" id="JBFXLR010000025">
    <property type="protein sequence ID" value="KAL2848755.1"/>
    <property type="molecule type" value="Genomic_DNA"/>
</dbReference>
<protein>
    <submittedName>
        <fullName evidence="3">Nucleoside phosphorylase domain-containing protein</fullName>
    </submittedName>
</protein>
<organism evidence="3 4">
    <name type="scientific">Aspergillus pseudodeflectus</name>
    <dbReference type="NCBI Taxonomy" id="176178"/>
    <lineage>
        <taxon>Eukaryota</taxon>
        <taxon>Fungi</taxon>
        <taxon>Dikarya</taxon>
        <taxon>Ascomycota</taxon>
        <taxon>Pezizomycotina</taxon>
        <taxon>Eurotiomycetes</taxon>
        <taxon>Eurotiomycetidae</taxon>
        <taxon>Eurotiales</taxon>
        <taxon>Aspergillaceae</taxon>
        <taxon>Aspergillus</taxon>
        <taxon>Aspergillus subgen. Nidulantes</taxon>
    </lineage>
</organism>
<proteinExistence type="predicted"/>
<keyword evidence="1" id="KW-0812">Transmembrane</keyword>
<sequence length="308" mass="34116">MVSLPSSEYSIAWICALAVEMTAARAMLDEEHEKPADQDPNDDNNYCLGRIASYNIVITCLPAGIYGVTSAAVVGTRMRQTFRRLKYGLMVGIGGGAPHDDTDIRLGDVVVSKPGRGSGGVIQFDFGKEHGNGSFERVGSLNQPPEELLKALTYVEAEHLMKGNRIPELLESAFSQYPKLAPDFSHQGQDNDLLFHPGYDHCATATCEHCDRSRLVQRRPRQDTSPRVFQGLIASGNQVMKHGATRERLRKELGVICFEMEAAGLMNILPCLVIRGICDYSDSHKNKQWQPSNGEHRSTHFETVLIML</sequence>
<evidence type="ECO:0000313" key="4">
    <source>
        <dbReference type="Proteomes" id="UP001610444"/>
    </source>
</evidence>
<dbReference type="Proteomes" id="UP001610444">
    <property type="component" value="Unassembled WGS sequence"/>
</dbReference>
<name>A0ABR4K8Y7_9EURO</name>
<keyword evidence="1" id="KW-1133">Transmembrane helix</keyword>
<dbReference type="Gene3D" id="3.40.50.1580">
    <property type="entry name" value="Nucleoside phosphorylase domain"/>
    <property type="match status" value="1"/>
</dbReference>
<evidence type="ECO:0000313" key="3">
    <source>
        <dbReference type="EMBL" id="KAL2848755.1"/>
    </source>
</evidence>
<feature type="domain" description="Nucleoside phosphorylase" evidence="2">
    <location>
        <begin position="11"/>
        <end position="289"/>
    </location>
</feature>
<dbReference type="InterPro" id="IPR053137">
    <property type="entry name" value="NLR-like"/>
</dbReference>
<dbReference type="PANTHER" id="PTHR46082:SF11">
    <property type="entry name" value="AAA+ ATPASE DOMAIN-CONTAINING PROTEIN-RELATED"/>
    <property type="match status" value="1"/>
</dbReference>
<comment type="caution">
    <text evidence="3">The sequence shown here is derived from an EMBL/GenBank/DDBJ whole genome shotgun (WGS) entry which is preliminary data.</text>
</comment>
<dbReference type="RefSeq" id="XP_070898439.1">
    <property type="nucleotide sequence ID" value="XM_071048054.1"/>
</dbReference>
<gene>
    <name evidence="3" type="ORF">BJX68DRAFT_276264</name>
</gene>
<keyword evidence="4" id="KW-1185">Reference proteome</keyword>
<reference evidence="3 4" key="1">
    <citation type="submission" date="2024-07" db="EMBL/GenBank/DDBJ databases">
        <title>Section-level genome sequencing and comparative genomics of Aspergillus sections Usti and Cavernicolus.</title>
        <authorList>
            <consortium name="Lawrence Berkeley National Laboratory"/>
            <person name="Nybo J.L."/>
            <person name="Vesth T.C."/>
            <person name="Theobald S."/>
            <person name="Frisvad J.C."/>
            <person name="Larsen T.O."/>
            <person name="Kjaerboelling I."/>
            <person name="Rothschild-Mancinelli K."/>
            <person name="Lyhne E.K."/>
            <person name="Kogle M.E."/>
            <person name="Barry K."/>
            <person name="Clum A."/>
            <person name="Na H."/>
            <person name="Ledsgaard L."/>
            <person name="Lin J."/>
            <person name="Lipzen A."/>
            <person name="Kuo A."/>
            <person name="Riley R."/>
            <person name="Mondo S."/>
            <person name="LaButti K."/>
            <person name="Haridas S."/>
            <person name="Pangalinan J."/>
            <person name="Salamov A.A."/>
            <person name="Simmons B.A."/>
            <person name="Magnuson J.K."/>
            <person name="Chen J."/>
            <person name="Drula E."/>
            <person name="Henrissat B."/>
            <person name="Wiebenga A."/>
            <person name="Lubbers R.J."/>
            <person name="Gomes A.C."/>
            <person name="Macurrencykelacurrency M.R."/>
            <person name="Stajich J."/>
            <person name="Grigoriev I.V."/>
            <person name="Mortensen U.H."/>
            <person name="De vries R.P."/>
            <person name="Baker S.E."/>
            <person name="Andersen M.R."/>
        </authorList>
    </citation>
    <scope>NUCLEOTIDE SEQUENCE [LARGE SCALE GENOMIC DNA]</scope>
    <source>
        <strain evidence="3 4">CBS 756.74</strain>
    </source>
</reference>